<dbReference type="InterPro" id="IPR027546">
    <property type="entry name" value="Sirtuin_class_III"/>
</dbReference>
<dbReference type="PANTHER" id="PTHR11085:SF10">
    <property type="entry name" value="NAD-DEPENDENT PROTEIN DEACYLASE SIRTUIN-5, MITOCHONDRIAL-RELATED"/>
    <property type="match status" value="1"/>
</dbReference>
<feature type="binding site" evidence="3">
    <location>
        <begin position="261"/>
        <end position="263"/>
    </location>
    <ligand>
        <name>NAD(+)</name>
        <dbReference type="ChEBI" id="CHEBI:57540"/>
    </ligand>
</feature>
<comment type="domain">
    <text evidence="3">In contrast to class I sirtuins, class III sirtuins have only weak deacetylase activity. Difference in substrate specificity is probably due to a larger hydrophobic pocket with 2 residues (Tyr-114 and Arg-117) that bind to malonylated and succinylated substrates and define the specificity.</text>
</comment>
<dbReference type="NCBIfam" id="NF001753">
    <property type="entry name" value="PRK00481.1-3"/>
    <property type="match status" value="1"/>
</dbReference>
<dbReference type="PROSITE" id="PS50305">
    <property type="entry name" value="SIRTUIN"/>
    <property type="match status" value="1"/>
</dbReference>
<dbReference type="GO" id="GO:0061697">
    <property type="term" value="F:protein-glutaryllysine deglutarylase activity"/>
    <property type="evidence" value="ECO:0007669"/>
    <property type="project" value="RHEA"/>
</dbReference>
<dbReference type="GO" id="GO:0036055">
    <property type="term" value="F:protein-succinyllysine desuccinylase activity"/>
    <property type="evidence" value="ECO:0007669"/>
    <property type="project" value="UniProtKB-UniRule"/>
</dbReference>
<feature type="binding site" evidence="3 4">
    <location>
        <position position="178"/>
    </location>
    <ligand>
        <name>Zn(2+)</name>
        <dbReference type="ChEBI" id="CHEBI:29105"/>
    </ligand>
</feature>
<comment type="subcellular location">
    <subcellularLocation>
        <location evidence="3">Mitochondrion</location>
    </subcellularLocation>
</comment>
<dbReference type="SUPFAM" id="SSF52467">
    <property type="entry name" value="DHS-like NAD/FAD-binding domain"/>
    <property type="match status" value="1"/>
</dbReference>
<feature type="binding site" evidence="3">
    <location>
        <position position="114"/>
    </location>
    <ligand>
        <name>substrate</name>
    </ligand>
</feature>
<dbReference type="KEGG" id="tut:107362555"/>
<dbReference type="HAMAP" id="MF_01121">
    <property type="entry name" value="Sirtuin_ClassIII"/>
    <property type="match status" value="1"/>
</dbReference>
<dbReference type="InterPro" id="IPR003000">
    <property type="entry name" value="Sirtuin"/>
</dbReference>
<dbReference type="GO" id="GO:0005634">
    <property type="term" value="C:nucleus"/>
    <property type="evidence" value="ECO:0007669"/>
    <property type="project" value="TreeGrafter"/>
</dbReference>
<protein>
    <recommendedName>
        <fullName evidence="3">NAD-dependent protein deacylase</fullName>
        <ecNumber evidence="3">2.3.1.-</ecNumber>
    </recommendedName>
    <alternativeName>
        <fullName evidence="3">Regulatory protein SIR2 homolog 5</fullName>
    </alternativeName>
</protein>
<dbReference type="eggNOG" id="KOG2684">
    <property type="taxonomic scope" value="Eukaryota"/>
</dbReference>
<dbReference type="AlphaFoldDB" id="T1KC96"/>
<reference evidence="7" key="1">
    <citation type="submission" date="2011-08" db="EMBL/GenBank/DDBJ databases">
        <authorList>
            <person name="Rombauts S."/>
        </authorList>
    </citation>
    <scope>NUCLEOTIDE SEQUENCE</scope>
    <source>
        <strain evidence="7">London</strain>
    </source>
</reference>
<feature type="binding site" evidence="3">
    <location>
        <position position="117"/>
    </location>
    <ligand>
        <name>substrate</name>
    </ligand>
</feature>
<sequence>MLLKSSCLRLLISNGLVSKRLSSSIYSNSSYKLLDSFFNMFGVTQSRPSSDLSKFRSIFAQSKHIVAITGAGISAESGVPTFRGSGGLWRTFRATELATPSAFERNPSLVWEFYSYRREVVLTKSPNPAHIALAEAEARLKGEGRKLVIITQNIDELHHKAGSTNIIELHGTLFKTRCLKCGHVDSNYDSPICEALRGKGSPDPNIMESVIPIHDLPHCKKSGCNGLLRPNVVWFNESLRSEDLQSAEKEMSACDLVLVIGTSSAVYPAANLAPAAAARGVPVAEFNIEETSATNDFGFHFQGPCGKTLTAALAP</sequence>
<dbReference type="OMA" id="LIHMHGE"/>
<feature type="binding site" evidence="3">
    <location>
        <begin position="287"/>
        <end position="289"/>
    </location>
    <ligand>
        <name>NAD(+)</name>
        <dbReference type="ChEBI" id="CHEBI:57540"/>
    </ligand>
</feature>
<keyword evidence="2 3" id="KW-0520">NAD</keyword>
<comment type="function">
    <text evidence="3">NAD-dependent lysine demalonylase, desuccinylase and deglutarylase that specifically removes malonyl, succinyl and glutaryl groups on target proteins. Has weak NAD-dependent protein deacetylase activity; however this activity may not be physiologically relevant in vivo.</text>
</comment>
<feature type="domain" description="Deacetylase sirtuin-type" evidence="5">
    <location>
        <begin position="45"/>
        <end position="315"/>
    </location>
</feature>
<evidence type="ECO:0000256" key="3">
    <source>
        <dbReference type="HAMAP-Rule" id="MF_03160"/>
    </source>
</evidence>
<keyword evidence="1 3" id="KW-0808">Transferase</keyword>
<dbReference type="Gene3D" id="3.30.1600.10">
    <property type="entry name" value="SIR2/SIRT2 'Small Domain"/>
    <property type="match status" value="1"/>
</dbReference>
<keyword evidence="7" id="KW-1185">Reference proteome</keyword>
<comment type="catalytic activity">
    <reaction evidence="3">
        <text>N(6)-glutaryl-L-lysyl-[protein] + NAD(+) + H2O = 2''-O-glutaryl-ADP-D-ribose + nicotinamide + L-lysyl-[protein]</text>
        <dbReference type="Rhea" id="RHEA:47664"/>
        <dbReference type="Rhea" id="RHEA-COMP:9752"/>
        <dbReference type="Rhea" id="RHEA-COMP:11875"/>
        <dbReference type="ChEBI" id="CHEBI:15377"/>
        <dbReference type="ChEBI" id="CHEBI:17154"/>
        <dbReference type="ChEBI" id="CHEBI:29969"/>
        <dbReference type="ChEBI" id="CHEBI:57540"/>
        <dbReference type="ChEBI" id="CHEBI:87828"/>
        <dbReference type="ChEBI" id="CHEBI:87829"/>
    </reaction>
</comment>
<dbReference type="HOGENOM" id="CLU_023643_3_1_1"/>
<dbReference type="Pfam" id="PF02146">
    <property type="entry name" value="SIR2"/>
    <property type="match status" value="1"/>
</dbReference>
<dbReference type="GO" id="GO:0008270">
    <property type="term" value="F:zinc ion binding"/>
    <property type="evidence" value="ECO:0007669"/>
    <property type="project" value="UniProtKB-UniRule"/>
</dbReference>
<feature type="binding site" evidence="3 4">
    <location>
        <position position="181"/>
    </location>
    <ligand>
        <name>Zn(2+)</name>
        <dbReference type="ChEBI" id="CHEBI:29105"/>
    </ligand>
</feature>
<dbReference type="GO" id="GO:0036054">
    <property type="term" value="F:protein-malonyllysine demalonylase activity"/>
    <property type="evidence" value="ECO:0007669"/>
    <property type="project" value="UniProtKB-UniRule"/>
</dbReference>
<proteinExistence type="inferred from homology"/>
<comment type="similarity">
    <text evidence="3">Belongs to the sirtuin family. Class III subfamily.</text>
</comment>
<gene>
    <name evidence="6" type="primary">107362555</name>
</gene>
<dbReference type="Proteomes" id="UP000015104">
    <property type="component" value="Unassembled WGS sequence"/>
</dbReference>
<dbReference type="Gene3D" id="3.40.50.1220">
    <property type="entry name" value="TPP-binding domain"/>
    <property type="match status" value="1"/>
</dbReference>
<reference evidence="6" key="2">
    <citation type="submission" date="2015-06" db="UniProtKB">
        <authorList>
            <consortium name="EnsemblMetazoa"/>
        </authorList>
    </citation>
    <scope>IDENTIFICATION</scope>
</reference>
<dbReference type="PANTHER" id="PTHR11085">
    <property type="entry name" value="NAD-DEPENDENT PROTEIN DEACYLASE SIRTUIN-5, MITOCHONDRIAL-RELATED"/>
    <property type="match status" value="1"/>
</dbReference>
<evidence type="ECO:0000313" key="6">
    <source>
        <dbReference type="EnsemblMetazoa" id="tetur08g06840.1"/>
    </source>
</evidence>
<evidence type="ECO:0000313" key="7">
    <source>
        <dbReference type="Proteomes" id="UP000015104"/>
    </source>
</evidence>
<evidence type="ECO:0000256" key="2">
    <source>
        <dbReference type="ARBA" id="ARBA00023027"/>
    </source>
</evidence>
<dbReference type="CDD" id="cd01412">
    <property type="entry name" value="SIRT5_Af1_CobB"/>
    <property type="match status" value="1"/>
</dbReference>
<dbReference type="STRING" id="32264.T1KC96"/>
<dbReference type="GO" id="GO:0005739">
    <property type="term" value="C:mitochondrion"/>
    <property type="evidence" value="ECO:0007669"/>
    <property type="project" value="UniProtKB-SubCell"/>
</dbReference>
<feature type="active site" description="Proton acceptor" evidence="3 4">
    <location>
        <position position="170"/>
    </location>
</feature>
<dbReference type="InterPro" id="IPR050134">
    <property type="entry name" value="NAD-dep_sirtuin_deacylases"/>
</dbReference>
<dbReference type="EC" id="2.3.1.-" evidence="3"/>
<dbReference type="EMBL" id="CAEY01001958">
    <property type="status" value="NOT_ANNOTATED_CDS"/>
    <property type="molecule type" value="Genomic_DNA"/>
</dbReference>
<evidence type="ECO:0000256" key="4">
    <source>
        <dbReference type="PROSITE-ProRule" id="PRU00236"/>
    </source>
</evidence>
<dbReference type="InterPro" id="IPR029035">
    <property type="entry name" value="DHS-like_NAD/FAD-binding_dom"/>
</dbReference>
<dbReference type="InterPro" id="IPR026591">
    <property type="entry name" value="Sirtuin_cat_small_dom_sf"/>
</dbReference>
<keyword evidence="3 4" id="KW-0479">Metal-binding</keyword>
<feature type="binding site" evidence="3">
    <location>
        <begin position="70"/>
        <end position="89"/>
    </location>
    <ligand>
        <name>NAD(+)</name>
        <dbReference type="ChEBI" id="CHEBI:57540"/>
    </ligand>
</feature>
<feature type="binding site" evidence="3">
    <location>
        <position position="305"/>
    </location>
    <ligand>
        <name>NAD(+)</name>
        <dbReference type="ChEBI" id="CHEBI:57540"/>
    </ligand>
</feature>
<comment type="catalytic activity">
    <reaction evidence="3">
        <text>N(6)-succinyl-L-lysyl-[protein] + NAD(+) + H2O = 2''-O-succinyl-ADP-D-ribose + nicotinamide + L-lysyl-[protein]</text>
        <dbReference type="Rhea" id="RHEA:47668"/>
        <dbReference type="Rhea" id="RHEA-COMP:9752"/>
        <dbReference type="Rhea" id="RHEA-COMP:11877"/>
        <dbReference type="ChEBI" id="CHEBI:15377"/>
        <dbReference type="ChEBI" id="CHEBI:17154"/>
        <dbReference type="ChEBI" id="CHEBI:29969"/>
        <dbReference type="ChEBI" id="CHEBI:57540"/>
        <dbReference type="ChEBI" id="CHEBI:87830"/>
        <dbReference type="ChEBI" id="CHEBI:87832"/>
    </reaction>
</comment>
<keyword evidence="3 4" id="KW-0862">Zinc</keyword>
<dbReference type="GO" id="GO:0017136">
    <property type="term" value="F:histone deacetylase activity, NAD-dependent"/>
    <property type="evidence" value="ECO:0007669"/>
    <property type="project" value="TreeGrafter"/>
</dbReference>
<dbReference type="InterPro" id="IPR026590">
    <property type="entry name" value="Ssirtuin_cat_dom"/>
</dbReference>
<name>T1KC96_TETUR</name>
<comment type="cofactor">
    <cofactor evidence="3">
        <name>Zn(2+)</name>
        <dbReference type="ChEBI" id="CHEBI:29105"/>
    </cofactor>
    <text evidence="3">Binds 1 zinc ion per subunit.</text>
</comment>
<feature type="binding site" evidence="3 4">
    <location>
        <position position="219"/>
    </location>
    <ligand>
        <name>Zn(2+)</name>
        <dbReference type="ChEBI" id="CHEBI:29105"/>
    </ligand>
</feature>
<dbReference type="GO" id="GO:0070403">
    <property type="term" value="F:NAD+ binding"/>
    <property type="evidence" value="ECO:0007669"/>
    <property type="project" value="UniProtKB-UniRule"/>
</dbReference>
<feature type="binding site" evidence="3 4">
    <location>
        <position position="224"/>
    </location>
    <ligand>
        <name>Zn(2+)</name>
        <dbReference type="ChEBI" id="CHEBI:29105"/>
    </ligand>
</feature>
<evidence type="ECO:0000256" key="1">
    <source>
        <dbReference type="ARBA" id="ARBA00022679"/>
    </source>
</evidence>
<keyword evidence="3" id="KW-0496">Mitochondrion</keyword>
<comment type="catalytic activity">
    <reaction evidence="3">
        <text>N(6)-malonyl-L-lysyl-[protein] + NAD(+) + H2O = 2''-O-malonyl-ADP-D-ribose + nicotinamide + L-lysyl-[protein]</text>
        <dbReference type="Rhea" id="RHEA:47672"/>
        <dbReference type="Rhea" id="RHEA-COMP:9752"/>
        <dbReference type="Rhea" id="RHEA-COMP:11878"/>
        <dbReference type="ChEBI" id="CHEBI:15377"/>
        <dbReference type="ChEBI" id="CHEBI:17154"/>
        <dbReference type="ChEBI" id="CHEBI:29969"/>
        <dbReference type="ChEBI" id="CHEBI:57540"/>
        <dbReference type="ChEBI" id="CHEBI:87831"/>
        <dbReference type="ChEBI" id="CHEBI:87833"/>
    </reaction>
</comment>
<evidence type="ECO:0000259" key="5">
    <source>
        <dbReference type="PROSITE" id="PS50305"/>
    </source>
</evidence>
<feature type="binding site" evidence="3">
    <location>
        <begin position="152"/>
        <end position="155"/>
    </location>
    <ligand>
        <name>NAD(+)</name>
        <dbReference type="ChEBI" id="CHEBI:57540"/>
    </ligand>
</feature>
<organism evidence="6 7">
    <name type="scientific">Tetranychus urticae</name>
    <name type="common">Two-spotted spider mite</name>
    <dbReference type="NCBI Taxonomy" id="32264"/>
    <lineage>
        <taxon>Eukaryota</taxon>
        <taxon>Metazoa</taxon>
        <taxon>Ecdysozoa</taxon>
        <taxon>Arthropoda</taxon>
        <taxon>Chelicerata</taxon>
        <taxon>Arachnida</taxon>
        <taxon>Acari</taxon>
        <taxon>Acariformes</taxon>
        <taxon>Trombidiformes</taxon>
        <taxon>Prostigmata</taxon>
        <taxon>Eleutherengona</taxon>
        <taxon>Raphignathae</taxon>
        <taxon>Tetranychoidea</taxon>
        <taxon>Tetranychidae</taxon>
        <taxon>Tetranychus</taxon>
    </lineage>
</organism>
<accession>T1KC96</accession>
<dbReference type="OrthoDB" id="424302at2759"/>
<dbReference type="EnsemblMetazoa" id="tetur08g06840.1">
    <property type="protein sequence ID" value="tetur08g06840.1"/>
    <property type="gene ID" value="tetur08g06840"/>
</dbReference>